<protein>
    <submittedName>
        <fullName evidence="10">Uncharacterized membrane protein YckC, RDD family</fullName>
    </submittedName>
</protein>
<feature type="transmembrane region" description="Helical" evidence="8">
    <location>
        <begin position="108"/>
        <end position="130"/>
    </location>
</feature>
<feature type="region of interest" description="Disordered" evidence="7">
    <location>
        <begin position="180"/>
        <end position="265"/>
    </location>
</feature>
<evidence type="ECO:0000256" key="5">
    <source>
        <dbReference type="ARBA" id="ARBA00022989"/>
    </source>
</evidence>
<dbReference type="GO" id="GO:0005886">
    <property type="term" value="C:plasma membrane"/>
    <property type="evidence" value="ECO:0007669"/>
    <property type="project" value="UniProtKB-SubCell"/>
</dbReference>
<dbReference type="AlphaFoldDB" id="A0A1H0FLE0"/>
<dbReference type="SUPFAM" id="SSF49879">
    <property type="entry name" value="SMAD/FHA domain"/>
    <property type="match status" value="1"/>
</dbReference>
<keyword evidence="3" id="KW-0597">Phosphoprotein</keyword>
<sequence length="376" mass="38995">MSHAPTDAATYPPAELDRRFYAFAVDRLVAWGLYAAASYAAWRYLIEPGDVGAGIAAIVATVLVVGLCFSLLLGLVGTSPGKALVGLRVVEVSSGSAIGVGRALLRTLVLGVAALPTFGLGVATLAWTAVMDRGKQRRGWHDYVSHAVVVDVRPAPVVDEVVAERPRQIVNLTAMRLVPAPVAAPPSTPPRAPRPSSPPQPRTAPAPSAPAPAPAAPLPPRPTTPPPATPPPVTPPPVSVPSAPPAAPEPTRVPKLGHPLVAAPPPGPRWRVTFDTGETFVVNGLALVGRRPEARPGESVSHLVPLRSSDMSLSKTHAQFQVTPAGALVVMDRGSTNGSVVIRQGVSKALTAGRPATLLAGDKVRFGDRQMTVEQA</sequence>
<evidence type="ECO:0000256" key="7">
    <source>
        <dbReference type="SAM" id="MobiDB-lite"/>
    </source>
</evidence>
<name>A0A1H0FLE0_9ACTN</name>
<dbReference type="STRING" id="1005944.SAMN05192576_3067"/>
<dbReference type="PANTHER" id="PTHR36115">
    <property type="entry name" value="PROLINE-RICH ANTIGEN HOMOLOG-RELATED"/>
    <property type="match status" value="1"/>
</dbReference>
<comment type="subcellular location">
    <subcellularLocation>
        <location evidence="1">Cell membrane</location>
        <topology evidence="1">Multi-pass membrane protein</topology>
    </subcellularLocation>
</comment>
<feature type="transmembrane region" description="Helical" evidence="8">
    <location>
        <begin position="20"/>
        <end position="42"/>
    </location>
</feature>
<dbReference type="InterPro" id="IPR008984">
    <property type="entry name" value="SMAD_FHA_dom_sf"/>
</dbReference>
<gene>
    <name evidence="10" type="ORF">SAMN05192576_3067</name>
</gene>
<dbReference type="InterPro" id="IPR010432">
    <property type="entry name" value="RDD"/>
</dbReference>
<dbReference type="RefSeq" id="WP_091025681.1">
    <property type="nucleotide sequence ID" value="NZ_BKAE01000018.1"/>
</dbReference>
<keyword evidence="11" id="KW-1185">Reference proteome</keyword>
<dbReference type="Pfam" id="PF06271">
    <property type="entry name" value="RDD"/>
    <property type="match status" value="1"/>
</dbReference>
<dbReference type="PANTHER" id="PTHR36115:SF6">
    <property type="entry name" value="PROLINE-RICH ANTIGEN HOMOLOG"/>
    <property type="match status" value="1"/>
</dbReference>
<dbReference type="EMBL" id="FNIC01000005">
    <property type="protein sequence ID" value="SDN95299.1"/>
    <property type="molecule type" value="Genomic_DNA"/>
</dbReference>
<organism evidence="10 11">
    <name type="scientific">Nocardioides szechwanensis</name>
    <dbReference type="NCBI Taxonomy" id="1005944"/>
    <lineage>
        <taxon>Bacteria</taxon>
        <taxon>Bacillati</taxon>
        <taxon>Actinomycetota</taxon>
        <taxon>Actinomycetes</taxon>
        <taxon>Propionibacteriales</taxon>
        <taxon>Nocardioidaceae</taxon>
        <taxon>Nocardioides</taxon>
    </lineage>
</organism>
<evidence type="ECO:0000256" key="3">
    <source>
        <dbReference type="ARBA" id="ARBA00022553"/>
    </source>
</evidence>
<feature type="transmembrane region" description="Helical" evidence="8">
    <location>
        <begin position="54"/>
        <end position="76"/>
    </location>
</feature>
<feature type="domain" description="FHA" evidence="9">
    <location>
        <begin position="286"/>
        <end position="346"/>
    </location>
</feature>
<keyword evidence="5 8" id="KW-1133">Transmembrane helix</keyword>
<evidence type="ECO:0000256" key="1">
    <source>
        <dbReference type="ARBA" id="ARBA00004651"/>
    </source>
</evidence>
<evidence type="ECO:0000256" key="2">
    <source>
        <dbReference type="ARBA" id="ARBA00022475"/>
    </source>
</evidence>
<dbReference type="OrthoDB" id="3254248at2"/>
<keyword evidence="4 8" id="KW-0812">Transmembrane</keyword>
<dbReference type="Pfam" id="PF00498">
    <property type="entry name" value="FHA"/>
    <property type="match status" value="1"/>
</dbReference>
<accession>A0A1H0FLE0</accession>
<evidence type="ECO:0000256" key="8">
    <source>
        <dbReference type="SAM" id="Phobius"/>
    </source>
</evidence>
<evidence type="ECO:0000256" key="4">
    <source>
        <dbReference type="ARBA" id="ARBA00022692"/>
    </source>
</evidence>
<reference evidence="11" key="1">
    <citation type="submission" date="2016-10" db="EMBL/GenBank/DDBJ databases">
        <authorList>
            <person name="Varghese N."/>
            <person name="Submissions S."/>
        </authorList>
    </citation>
    <scope>NUCLEOTIDE SEQUENCE [LARGE SCALE GENOMIC DNA]</scope>
    <source>
        <strain evidence="11">CGMCC 1.11147</strain>
    </source>
</reference>
<dbReference type="InterPro" id="IPR051791">
    <property type="entry name" value="Pra-immunoreactive"/>
</dbReference>
<dbReference type="Proteomes" id="UP000199004">
    <property type="component" value="Unassembled WGS sequence"/>
</dbReference>
<dbReference type="CDD" id="cd00060">
    <property type="entry name" value="FHA"/>
    <property type="match status" value="1"/>
</dbReference>
<keyword evidence="2" id="KW-1003">Cell membrane</keyword>
<dbReference type="InterPro" id="IPR000253">
    <property type="entry name" value="FHA_dom"/>
</dbReference>
<evidence type="ECO:0000313" key="11">
    <source>
        <dbReference type="Proteomes" id="UP000199004"/>
    </source>
</evidence>
<keyword evidence="6 8" id="KW-0472">Membrane</keyword>
<dbReference type="PROSITE" id="PS50006">
    <property type="entry name" value="FHA_DOMAIN"/>
    <property type="match status" value="1"/>
</dbReference>
<feature type="compositionally biased region" description="Pro residues" evidence="7">
    <location>
        <begin position="182"/>
        <end position="248"/>
    </location>
</feature>
<dbReference type="Gene3D" id="2.60.200.20">
    <property type="match status" value="1"/>
</dbReference>
<evidence type="ECO:0000313" key="10">
    <source>
        <dbReference type="EMBL" id="SDN95299.1"/>
    </source>
</evidence>
<proteinExistence type="predicted"/>
<evidence type="ECO:0000259" key="9">
    <source>
        <dbReference type="PROSITE" id="PS50006"/>
    </source>
</evidence>
<evidence type="ECO:0000256" key="6">
    <source>
        <dbReference type="ARBA" id="ARBA00023136"/>
    </source>
</evidence>